<keyword evidence="9" id="KW-1185">Reference proteome</keyword>
<dbReference type="Proteomes" id="UP001193501">
    <property type="component" value="Unassembled WGS sequence"/>
</dbReference>
<dbReference type="InterPro" id="IPR030374">
    <property type="entry name" value="PABS"/>
</dbReference>
<evidence type="ECO:0000256" key="1">
    <source>
        <dbReference type="ARBA" id="ARBA00007867"/>
    </source>
</evidence>
<evidence type="ECO:0000256" key="6">
    <source>
        <dbReference type="PROSITE-ProRule" id="PRU00354"/>
    </source>
</evidence>
<comment type="subcellular location">
    <subcellularLocation>
        <location evidence="5">Cell membrane</location>
        <topology evidence="5">Multi-pass membrane protein</topology>
    </subcellularLocation>
</comment>
<dbReference type="CDD" id="cd02440">
    <property type="entry name" value="AdoMet_MTases"/>
    <property type="match status" value="1"/>
</dbReference>
<evidence type="ECO:0000313" key="9">
    <source>
        <dbReference type="Proteomes" id="UP001193501"/>
    </source>
</evidence>
<protein>
    <recommendedName>
        <fullName evidence="5">Polyamine aminopropyltransferase</fullName>
    </recommendedName>
    <alternativeName>
        <fullName evidence="5">Putrescine aminopropyltransferase</fullName>
        <shortName evidence="5">PAPT</shortName>
    </alternativeName>
    <alternativeName>
        <fullName evidence="5">Spermidine synthase</fullName>
        <shortName evidence="5">SPDS</shortName>
        <shortName evidence="5">SPDSY</shortName>
        <ecNumber evidence="5">2.5.1.16</ecNumber>
    </alternativeName>
</protein>
<keyword evidence="2 5" id="KW-0808">Transferase</keyword>
<evidence type="ECO:0000259" key="7">
    <source>
        <dbReference type="PROSITE" id="PS51006"/>
    </source>
</evidence>
<dbReference type="GO" id="GO:0010487">
    <property type="term" value="F:thermospermine synthase activity"/>
    <property type="evidence" value="ECO:0007669"/>
    <property type="project" value="UniProtKB-ARBA"/>
</dbReference>
<dbReference type="InterPro" id="IPR030373">
    <property type="entry name" value="PABS_CS"/>
</dbReference>
<dbReference type="AlphaFoldDB" id="A0AAE4Y6S1"/>
<keyword evidence="3 5" id="KW-0745">Spermidine biosynthesis</keyword>
<dbReference type="GO" id="GO:0005886">
    <property type="term" value="C:plasma membrane"/>
    <property type="evidence" value="ECO:0007669"/>
    <property type="project" value="UniProtKB-SubCell"/>
</dbReference>
<feature type="binding site" evidence="5">
    <location>
        <position position="239"/>
    </location>
    <ligand>
        <name>S-methyl-5'-thioadenosine</name>
        <dbReference type="ChEBI" id="CHEBI:17509"/>
    </ligand>
</feature>
<dbReference type="GO" id="GO:0008295">
    <property type="term" value="P:spermidine biosynthetic process"/>
    <property type="evidence" value="ECO:0007669"/>
    <property type="project" value="UniProtKB-UniRule"/>
</dbReference>
<feature type="transmembrane region" description="Helical" evidence="5">
    <location>
        <begin position="104"/>
        <end position="128"/>
    </location>
</feature>
<feature type="binding site" evidence="5">
    <location>
        <begin position="346"/>
        <end position="347"/>
    </location>
    <ligand>
        <name>S-methyl-5'-thioadenosine</name>
        <dbReference type="ChEBI" id="CHEBI:17509"/>
    </ligand>
</feature>
<feature type="binding site" evidence="5">
    <location>
        <position position="269"/>
    </location>
    <ligand>
        <name>spermidine</name>
        <dbReference type="ChEBI" id="CHEBI:57834"/>
    </ligand>
</feature>
<feature type="binding site" evidence="5">
    <location>
        <position position="312"/>
    </location>
    <ligand>
        <name>S-methyl-5'-thioadenosine</name>
        <dbReference type="ChEBI" id="CHEBI:17509"/>
    </ligand>
</feature>
<dbReference type="SUPFAM" id="SSF53335">
    <property type="entry name" value="S-adenosyl-L-methionine-dependent methyltransferases"/>
    <property type="match status" value="1"/>
</dbReference>
<feature type="domain" description="PABS" evidence="7">
    <location>
        <begin position="215"/>
        <end position="451"/>
    </location>
</feature>
<comment type="similarity">
    <text evidence="1 5">Belongs to the spermidine/spermine synthase family.</text>
</comment>
<comment type="caution">
    <text evidence="5">Lacks conserved residue(s) required for the propagation of feature annotation.</text>
</comment>
<feature type="transmembrane region" description="Helical" evidence="5">
    <location>
        <begin position="75"/>
        <end position="98"/>
    </location>
</feature>
<evidence type="ECO:0000256" key="4">
    <source>
        <dbReference type="ARBA" id="ARBA00023115"/>
    </source>
</evidence>
<keyword evidence="4 5" id="KW-0620">Polyamine biosynthesis</keyword>
<evidence type="ECO:0000256" key="5">
    <source>
        <dbReference type="HAMAP-Rule" id="MF_00198"/>
    </source>
</evidence>
<feature type="binding site" evidence="5">
    <location>
        <position position="293"/>
    </location>
    <ligand>
        <name>spermidine</name>
        <dbReference type="ChEBI" id="CHEBI:57834"/>
    </ligand>
</feature>
<dbReference type="NCBIfam" id="NF002956">
    <property type="entry name" value="PRK03612.1"/>
    <property type="match status" value="1"/>
</dbReference>
<accession>A0AAE4Y6S1</accession>
<evidence type="ECO:0000256" key="2">
    <source>
        <dbReference type="ARBA" id="ARBA00022679"/>
    </source>
</evidence>
<feature type="transmembrane region" description="Helical" evidence="5">
    <location>
        <begin position="12"/>
        <end position="39"/>
    </location>
</feature>
<reference evidence="8" key="1">
    <citation type="submission" date="2020-01" db="EMBL/GenBank/DDBJ databases">
        <authorList>
            <person name="Chen W.-M."/>
        </authorList>
    </citation>
    <scope>NUCLEOTIDE SEQUENCE</scope>
    <source>
        <strain evidence="8">CYK-10</strain>
    </source>
</reference>
<comment type="function">
    <text evidence="5">Catalyzes the irreversible transfer of a propylamine group from the amino donor S-adenosylmethioninamine (decarboxy-AdoMet) to putrescine (1,4-diaminobutane) to yield spermidine.</text>
</comment>
<dbReference type="PROSITE" id="PS01330">
    <property type="entry name" value="PABS_1"/>
    <property type="match status" value="1"/>
</dbReference>
<comment type="subunit">
    <text evidence="5">Homodimer or homotetramer.</text>
</comment>
<proteinExistence type="inferred from homology"/>
<dbReference type="Pfam" id="PF01564">
    <property type="entry name" value="Spermine_synth"/>
    <property type="match status" value="1"/>
</dbReference>
<keyword evidence="5" id="KW-0472">Membrane</keyword>
<evidence type="ECO:0000256" key="3">
    <source>
        <dbReference type="ARBA" id="ARBA00023066"/>
    </source>
</evidence>
<dbReference type="EMBL" id="JAABNR010000004">
    <property type="protein sequence ID" value="NBZ86907.1"/>
    <property type="molecule type" value="Genomic_DNA"/>
</dbReference>
<keyword evidence="5" id="KW-1133">Transmembrane helix</keyword>
<feature type="transmembrane region" description="Helical" evidence="5">
    <location>
        <begin position="45"/>
        <end position="63"/>
    </location>
</feature>
<gene>
    <name evidence="5" type="primary">speE</name>
    <name evidence="8" type="ORF">GV832_04880</name>
</gene>
<keyword evidence="5" id="KW-1003">Cell membrane</keyword>
<sequence length="511" mass="56026">MIRQGTGQREVWLLAATFLVALAGLIYELIGATLSSYLLGDSVRQFSFVIGLYLAAMGLGAWVSRFVADTVAGFVWAQIALGLFGGFMAPILFFSYAMMGEVGIPLTLNLIVVGTLAGMELPLIARLLKEIGLPEFRFENVLSFDYVGALAASLMFPLLIVPHLGLMSASLSFGVLNLLVAGLSLWLFPQAATRGTLAAWGLALVVTLAALVGSERLVAVSEASLFEDDVILSQDTAYQHITLTRFRDRTRLFLDNSIQFDSQDEYRYHETLVQPVMGLAPRAAHVLILGGGDGLAAREVFRHGVESVTLVDLDPGVTELFRSHPDLVALNGGALNDPRLRVINQDAWKFLETATESYDIIIADLPDPKSIALSKLYSAEFYALMVQRLSAQGLIVVQSGSPLFARQGFWSVAHTIEATRNPMAPGEGLWTLPYHVWVPSFGDWGFVMAGFREPSDRALRLPQGLRYLTQETWEQAQVFAPDSADMPAEINSIQSHALIGYYNAGWDEWFK</sequence>
<keyword evidence="5" id="KW-0812">Transmembrane</keyword>
<dbReference type="Gene3D" id="3.40.50.150">
    <property type="entry name" value="Vaccinia Virus protein VP39"/>
    <property type="match status" value="1"/>
</dbReference>
<dbReference type="HAMAP" id="MF_00198">
    <property type="entry name" value="Spermidine_synth"/>
    <property type="match status" value="1"/>
</dbReference>
<dbReference type="PANTHER" id="PTHR43317">
    <property type="entry name" value="THERMOSPERMINE SYNTHASE ACAULIS5"/>
    <property type="match status" value="1"/>
</dbReference>
<dbReference type="PANTHER" id="PTHR43317:SF1">
    <property type="entry name" value="THERMOSPERMINE SYNTHASE ACAULIS5"/>
    <property type="match status" value="1"/>
</dbReference>
<comment type="pathway">
    <text evidence="5">Amine and polyamine biosynthesis; spermidine biosynthesis; spermidine from putrescine: step 1/1.</text>
</comment>
<feature type="active site" description="Proton acceptor" evidence="5 6">
    <location>
        <position position="364"/>
    </location>
</feature>
<comment type="catalytic activity">
    <reaction evidence="5">
        <text>S-adenosyl 3-(methylsulfanyl)propylamine + putrescine = S-methyl-5'-thioadenosine + spermidine + H(+)</text>
        <dbReference type="Rhea" id="RHEA:12721"/>
        <dbReference type="ChEBI" id="CHEBI:15378"/>
        <dbReference type="ChEBI" id="CHEBI:17509"/>
        <dbReference type="ChEBI" id="CHEBI:57443"/>
        <dbReference type="ChEBI" id="CHEBI:57834"/>
        <dbReference type="ChEBI" id="CHEBI:326268"/>
        <dbReference type="EC" id="2.5.1.16"/>
    </reaction>
</comment>
<organism evidence="8 9">
    <name type="scientific">Stagnihabitans tardus</name>
    <dbReference type="NCBI Taxonomy" id="2699202"/>
    <lineage>
        <taxon>Bacteria</taxon>
        <taxon>Pseudomonadati</taxon>
        <taxon>Pseudomonadota</taxon>
        <taxon>Alphaproteobacteria</taxon>
        <taxon>Rhodobacterales</taxon>
        <taxon>Paracoccaceae</taxon>
        <taxon>Stagnihabitans</taxon>
    </lineage>
</organism>
<dbReference type="EC" id="2.5.1.16" evidence="5"/>
<dbReference type="InterPro" id="IPR029063">
    <property type="entry name" value="SAM-dependent_MTases_sf"/>
</dbReference>
<feature type="transmembrane region" description="Helical" evidence="5">
    <location>
        <begin position="195"/>
        <end position="213"/>
    </location>
</feature>
<feature type="transmembrane region" description="Helical" evidence="5">
    <location>
        <begin position="166"/>
        <end position="188"/>
    </location>
</feature>
<dbReference type="GO" id="GO:0004766">
    <property type="term" value="F:spermidine synthase activity"/>
    <property type="evidence" value="ECO:0007669"/>
    <property type="project" value="UniProtKB-UniRule"/>
</dbReference>
<dbReference type="PROSITE" id="PS51006">
    <property type="entry name" value="PABS_2"/>
    <property type="match status" value="1"/>
</dbReference>
<comment type="caution">
    <text evidence="8">The sequence shown here is derived from an EMBL/GenBank/DDBJ whole genome shotgun (WGS) entry which is preliminary data.</text>
</comment>
<feature type="transmembrane region" description="Helical" evidence="5">
    <location>
        <begin position="140"/>
        <end position="160"/>
    </location>
</feature>
<name>A0AAE4Y6S1_9RHOB</name>
<evidence type="ECO:0000313" key="8">
    <source>
        <dbReference type="EMBL" id="NBZ86907.1"/>
    </source>
</evidence>
<dbReference type="InterPro" id="IPR001045">
    <property type="entry name" value="Spermi_synthase"/>
</dbReference>